<sequence length="774" mass="89653">MASGHELVFSHSFLTLNVFTTFLVLLVYGQIIPIQSQNYPVSEASENPSHQKYWKIFELFSDCTSHLSRKPTSWLPLWTIYMKKCSSSPNCVMIQTYSFTNFSHIHKDRPGDWHASDFEDLSPVFYKIFASHRHHPVCTVQLPSVNTSFQHNFPDNQHRFTFFHADEYLNSNLKGITPDYILLPIKIGHSTENLHFLASPKIRSKLIAIDIDIDEKSNTSIGNIYVGCVTCQIGSEYDDIMKYMRYLQRNGDVVRRFLRMVPIPIKKVEKSRNHFDETWRYLQLESILGSRSERKRETFVSFYNTVCESDSLLHTFIYCIRNLILEHYNCSLGPNRCSKDFRSDSSTTSEAIRTASFHVAVGADFDGIRYTIFAKRTDKSTQLNIFATLGFFQWLLISVTILLMTIALFSTSVNYSWNSVAFWIISVPFEQGDDGRHNFLTWRNWYLIAVWLIATFFLRNEYTSTMYSHMTKTPNPSNLPNSFGELLQRQDVKLFTGSCSAFHFQKSYNLHFTEQFEGVGNDTDITALINSVVFRIYNKIRSRVWVIFSNKTSVYQNLQNISEKGIAWCTNLDDFRVVQRHNHYIKMKMGQTFALLYNTVSRASYCTTFWKPLLALMIKDVFVQEKNEQLVMPQMQVWSYKRPTAYSQGFENTLGVLVESGIYFYQKAIYETEVQESVLKDVAKFNLSKSTSLVGIGNKFTFASNLFQRHGSSKAKFKMYASISQTSDEDVYALRFDQFGAIYLLFVASMLVSLLLFFGEGFVKYFPLVGHCET</sequence>
<evidence type="ECO:0000313" key="3">
    <source>
        <dbReference type="Proteomes" id="UP001642540"/>
    </source>
</evidence>
<evidence type="ECO:0000313" key="2">
    <source>
        <dbReference type="EMBL" id="CAL8128875.1"/>
    </source>
</evidence>
<keyword evidence="1" id="KW-1133">Transmembrane helix</keyword>
<evidence type="ECO:0000256" key="1">
    <source>
        <dbReference type="SAM" id="Phobius"/>
    </source>
</evidence>
<name>A0ABP1RIL2_9HEXA</name>
<reference evidence="2 3" key="1">
    <citation type="submission" date="2024-08" db="EMBL/GenBank/DDBJ databases">
        <authorList>
            <person name="Cucini C."/>
            <person name="Frati F."/>
        </authorList>
    </citation>
    <scope>NUCLEOTIDE SEQUENCE [LARGE SCALE GENOMIC DNA]</scope>
</reference>
<protein>
    <submittedName>
        <fullName evidence="2">Uncharacterized protein</fullName>
    </submittedName>
</protein>
<keyword evidence="1" id="KW-0812">Transmembrane</keyword>
<feature type="transmembrane region" description="Helical" evidence="1">
    <location>
        <begin position="385"/>
        <end position="409"/>
    </location>
</feature>
<proteinExistence type="predicted"/>
<organism evidence="2 3">
    <name type="scientific">Orchesella dallaii</name>
    <dbReference type="NCBI Taxonomy" id="48710"/>
    <lineage>
        <taxon>Eukaryota</taxon>
        <taxon>Metazoa</taxon>
        <taxon>Ecdysozoa</taxon>
        <taxon>Arthropoda</taxon>
        <taxon>Hexapoda</taxon>
        <taxon>Collembola</taxon>
        <taxon>Entomobryomorpha</taxon>
        <taxon>Entomobryoidea</taxon>
        <taxon>Orchesellidae</taxon>
        <taxon>Orchesellinae</taxon>
        <taxon>Orchesella</taxon>
    </lineage>
</organism>
<feature type="transmembrane region" description="Helical" evidence="1">
    <location>
        <begin position="741"/>
        <end position="759"/>
    </location>
</feature>
<feature type="transmembrane region" description="Helical" evidence="1">
    <location>
        <begin position="12"/>
        <end position="29"/>
    </location>
</feature>
<comment type="caution">
    <text evidence="2">The sequence shown here is derived from an EMBL/GenBank/DDBJ whole genome shotgun (WGS) entry which is preliminary data.</text>
</comment>
<accession>A0ABP1RIL2</accession>
<gene>
    <name evidence="2" type="ORF">ODALV1_LOCUS22637</name>
</gene>
<dbReference type="EMBL" id="CAXLJM020000075">
    <property type="protein sequence ID" value="CAL8128875.1"/>
    <property type="molecule type" value="Genomic_DNA"/>
</dbReference>
<dbReference type="Proteomes" id="UP001642540">
    <property type="component" value="Unassembled WGS sequence"/>
</dbReference>
<keyword evidence="3" id="KW-1185">Reference proteome</keyword>
<feature type="transmembrane region" description="Helical" evidence="1">
    <location>
        <begin position="445"/>
        <end position="462"/>
    </location>
</feature>
<keyword evidence="1" id="KW-0472">Membrane</keyword>